<sequence>MSPKASLNLLYKVVVTEVKQSYPNFSPDTSFEEENDIELIGGAYHVLYDALYVIVFNAAQHGKESGEIFRSFTIDRDESSAFVRVKFDSEICDTSNEDSIVDLLTVSLDDDDIDQAQTVENLSGIKKLYHLDKYDENFEIINIECVKRKVCIEMIYRLGHL</sequence>
<dbReference type="AlphaFoldDB" id="A0A289GG19"/>
<evidence type="ECO:0000313" key="4">
    <source>
        <dbReference type="Proteomes" id="UP000722957"/>
    </source>
</evidence>
<reference evidence="2 4" key="2">
    <citation type="journal article" date="2021" name="PeerJ">
        <title>Analysis of 44 Vibrio anguillarum genomes reveals high genetic diversity.</title>
        <authorList>
            <person name="Hansen M.J."/>
            <person name="Dalsgaard I."/>
        </authorList>
    </citation>
    <scope>NUCLEOTIDE SEQUENCE [LARGE SCALE GENOMIC DNA]</scope>
    <source>
        <strain evidence="2 4">17-16730-2A</strain>
    </source>
</reference>
<name>A0A289GG19_VIBAN</name>
<organism evidence="1 3">
    <name type="scientific">Vibrio anguillarum</name>
    <name type="common">Listonella anguillarum</name>
    <dbReference type="NCBI Taxonomy" id="55601"/>
    <lineage>
        <taxon>Bacteria</taxon>
        <taxon>Pseudomonadati</taxon>
        <taxon>Pseudomonadota</taxon>
        <taxon>Gammaproteobacteria</taxon>
        <taxon>Vibrionales</taxon>
        <taxon>Vibrionaceae</taxon>
        <taxon>Vibrio</taxon>
    </lineage>
</organism>
<dbReference type="Proteomes" id="UP000722957">
    <property type="component" value="Unassembled WGS sequence"/>
</dbReference>
<protein>
    <submittedName>
        <fullName evidence="1">Uncharacterized protein</fullName>
    </submittedName>
</protein>
<evidence type="ECO:0000313" key="3">
    <source>
        <dbReference type="Proteomes" id="UP000256923"/>
    </source>
</evidence>
<accession>A0A289GG19</accession>
<dbReference type="RefSeq" id="WP_069212203.1">
    <property type="nucleotide sequence ID" value="NZ_RDOY01000958.1"/>
</dbReference>
<dbReference type="EMBL" id="CP034672">
    <property type="protein sequence ID" value="AZS26461.1"/>
    <property type="molecule type" value="Genomic_DNA"/>
</dbReference>
<proteinExistence type="predicted"/>
<dbReference type="EMBL" id="RDOM01000907">
    <property type="protein sequence ID" value="MBF4275146.1"/>
    <property type="molecule type" value="Genomic_DNA"/>
</dbReference>
<evidence type="ECO:0000313" key="1">
    <source>
        <dbReference type="EMBL" id="AZS26461.1"/>
    </source>
</evidence>
<dbReference type="Proteomes" id="UP000256923">
    <property type="component" value="Chromosome 1"/>
</dbReference>
<reference evidence="1 3" key="1">
    <citation type="submission" date="2018-12" db="EMBL/GenBank/DDBJ databases">
        <title>Characterization and Draft Genome of Vibrio anguillarum J360 Marine Pathogen Isolated from an Outbreak in Lumpfish (Cyclopterus lumpus).</title>
        <authorList>
            <person name="Vasquez J.I."/>
            <person name="Cao T."/>
            <person name="Chakraborty S."/>
            <person name="Gnanagobal H."/>
            <person name="Wescot J."/>
            <person name="Boyce D."/>
            <person name="Santander J."/>
        </authorList>
    </citation>
    <scope>NUCLEOTIDE SEQUENCE [LARGE SCALE GENOMIC DNA]</scope>
    <source>
        <strain evidence="1 3">J360</strain>
    </source>
</reference>
<gene>
    <name evidence="1" type="ORF">DYL72_07750</name>
    <name evidence="2" type="ORF">EAY07_24685</name>
</gene>
<evidence type="ECO:0000313" key="2">
    <source>
        <dbReference type="EMBL" id="MBF4275146.1"/>
    </source>
</evidence>